<evidence type="ECO:0000313" key="2">
    <source>
        <dbReference type="EMBL" id="RBP46363.1"/>
    </source>
</evidence>
<keyword evidence="1" id="KW-0472">Membrane</keyword>
<name>A0A366HTV6_9BACT</name>
<evidence type="ECO:0000256" key="1">
    <source>
        <dbReference type="SAM" id="Phobius"/>
    </source>
</evidence>
<accession>A0A366HTV6</accession>
<protein>
    <submittedName>
        <fullName evidence="2">Uncharacterized protein</fullName>
    </submittedName>
</protein>
<feature type="transmembrane region" description="Helical" evidence="1">
    <location>
        <begin position="20"/>
        <end position="43"/>
    </location>
</feature>
<keyword evidence="1" id="KW-1133">Transmembrane helix</keyword>
<dbReference type="RefSeq" id="WP_113957884.1">
    <property type="nucleotide sequence ID" value="NZ_QNRR01000002.1"/>
</dbReference>
<sequence>MKVEPQFPPEPEPLKKDRGCAFSIVILIFLVVLAAAGAWILLWSGGMRDAQKQIQSNPAPTERRP</sequence>
<dbReference type="Proteomes" id="UP000253426">
    <property type="component" value="Unassembled WGS sequence"/>
</dbReference>
<keyword evidence="1" id="KW-0812">Transmembrane</keyword>
<proteinExistence type="predicted"/>
<dbReference type="AlphaFoldDB" id="A0A366HTV6"/>
<keyword evidence="3" id="KW-1185">Reference proteome</keyword>
<dbReference type="EMBL" id="QNRR01000002">
    <property type="protein sequence ID" value="RBP46363.1"/>
    <property type="molecule type" value="Genomic_DNA"/>
</dbReference>
<reference evidence="2 3" key="1">
    <citation type="submission" date="2018-06" db="EMBL/GenBank/DDBJ databases">
        <title>Genomic Encyclopedia of Type Strains, Phase IV (KMG-IV): sequencing the most valuable type-strain genomes for metagenomic binning, comparative biology and taxonomic classification.</title>
        <authorList>
            <person name="Goeker M."/>
        </authorList>
    </citation>
    <scope>NUCLEOTIDE SEQUENCE [LARGE SCALE GENOMIC DNA]</scope>
    <source>
        <strain evidence="2 3">DSM 25532</strain>
    </source>
</reference>
<evidence type="ECO:0000313" key="3">
    <source>
        <dbReference type="Proteomes" id="UP000253426"/>
    </source>
</evidence>
<comment type="caution">
    <text evidence="2">The sequence shown here is derived from an EMBL/GenBank/DDBJ whole genome shotgun (WGS) entry which is preliminary data.</text>
</comment>
<organism evidence="2 3">
    <name type="scientific">Roseimicrobium gellanilyticum</name>
    <dbReference type="NCBI Taxonomy" id="748857"/>
    <lineage>
        <taxon>Bacteria</taxon>
        <taxon>Pseudomonadati</taxon>
        <taxon>Verrucomicrobiota</taxon>
        <taxon>Verrucomicrobiia</taxon>
        <taxon>Verrucomicrobiales</taxon>
        <taxon>Verrucomicrobiaceae</taxon>
        <taxon>Roseimicrobium</taxon>
    </lineage>
</organism>
<gene>
    <name evidence="2" type="ORF">DES53_102754</name>
</gene>